<protein>
    <submittedName>
        <fullName evidence="1">Uncharacterized protein</fullName>
    </submittedName>
</protein>
<sequence length="117" mass="13328">MNEQALEESRLNKIDNIVSRIYSKAISAAKQGLKSYRYQVPLDSPSNSLSSSNTFHVKYMNEILASLRRLFPDSRIVHTLLGMGRDGRIYDIATMDDRILDLVINAFANSYIVIDWS</sequence>
<evidence type="ECO:0000313" key="1">
    <source>
        <dbReference type="EMBL" id="QHT19279.1"/>
    </source>
</evidence>
<reference evidence="1" key="1">
    <citation type="journal article" date="2020" name="Nature">
        <title>Giant virus diversity and host interactions through global metagenomics.</title>
        <authorList>
            <person name="Schulz F."/>
            <person name="Roux S."/>
            <person name="Paez-Espino D."/>
            <person name="Jungbluth S."/>
            <person name="Walsh D.A."/>
            <person name="Denef V.J."/>
            <person name="McMahon K.D."/>
            <person name="Konstantinidis K.T."/>
            <person name="Eloe-Fadrosh E.A."/>
            <person name="Kyrpides N.C."/>
            <person name="Woyke T."/>
        </authorList>
    </citation>
    <scope>NUCLEOTIDE SEQUENCE</scope>
    <source>
        <strain evidence="1">GVMAG-M-3300023174-57</strain>
    </source>
</reference>
<dbReference type="AlphaFoldDB" id="A0A6C0DT97"/>
<dbReference type="EMBL" id="MN739664">
    <property type="protein sequence ID" value="QHT19279.1"/>
    <property type="molecule type" value="Genomic_DNA"/>
</dbReference>
<name>A0A6C0DT97_9ZZZZ</name>
<proteinExistence type="predicted"/>
<accession>A0A6C0DT97</accession>
<organism evidence="1">
    <name type="scientific">viral metagenome</name>
    <dbReference type="NCBI Taxonomy" id="1070528"/>
    <lineage>
        <taxon>unclassified sequences</taxon>
        <taxon>metagenomes</taxon>
        <taxon>organismal metagenomes</taxon>
    </lineage>
</organism>